<evidence type="ECO:0000313" key="3">
    <source>
        <dbReference type="Proteomes" id="UP001362999"/>
    </source>
</evidence>
<keyword evidence="3" id="KW-1185">Reference proteome</keyword>
<feature type="region of interest" description="Disordered" evidence="1">
    <location>
        <begin position="532"/>
        <end position="567"/>
    </location>
</feature>
<evidence type="ECO:0008006" key="4">
    <source>
        <dbReference type="Google" id="ProtNLM"/>
    </source>
</evidence>
<protein>
    <recommendedName>
        <fullName evidence="4">Protein kinase domain-containing protein</fullName>
    </recommendedName>
</protein>
<gene>
    <name evidence="2" type="ORF">R3P38DRAFT_1040541</name>
</gene>
<evidence type="ECO:0000256" key="1">
    <source>
        <dbReference type="SAM" id="MobiDB-lite"/>
    </source>
</evidence>
<name>A0AAW0BJT6_9AGAR</name>
<comment type="caution">
    <text evidence="2">The sequence shown here is derived from an EMBL/GenBank/DDBJ whole genome shotgun (WGS) entry which is preliminary data.</text>
</comment>
<evidence type="ECO:0000313" key="2">
    <source>
        <dbReference type="EMBL" id="KAK7026344.1"/>
    </source>
</evidence>
<feature type="compositionally biased region" description="Gly residues" evidence="1">
    <location>
        <begin position="557"/>
        <end position="567"/>
    </location>
</feature>
<reference evidence="2 3" key="1">
    <citation type="journal article" date="2024" name="J Genomics">
        <title>Draft genome sequencing and assembly of Favolaschia claudopus CIRM-BRFM 2984 isolated from oak limbs.</title>
        <authorList>
            <person name="Navarro D."/>
            <person name="Drula E."/>
            <person name="Chaduli D."/>
            <person name="Cazenave R."/>
            <person name="Ahrendt S."/>
            <person name="Wang J."/>
            <person name="Lipzen A."/>
            <person name="Daum C."/>
            <person name="Barry K."/>
            <person name="Grigoriev I.V."/>
            <person name="Favel A."/>
            <person name="Rosso M.N."/>
            <person name="Martin F."/>
        </authorList>
    </citation>
    <scope>NUCLEOTIDE SEQUENCE [LARGE SCALE GENOMIC DNA]</scope>
    <source>
        <strain evidence="2 3">CIRM-BRFM 2984</strain>
    </source>
</reference>
<dbReference type="Proteomes" id="UP001362999">
    <property type="component" value="Unassembled WGS sequence"/>
</dbReference>
<accession>A0AAW0BJT6</accession>
<organism evidence="2 3">
    <name type="scientific">Favolaschia claudopus</name>
    <dbReference type="NCBI Taxonomy" id="2862362"/>
    <lineage>
        <taxon>Eukaryota</taxon>
        <taxon>Fungi</taxon>
        <taxon>Dikarya</taxon>
        <taxon>Basidiomycota</taxon>
        <taxon>Agaricomycotina</taxon>
        <taxon>Agaricomycetes</taxon>
        <taxon>Agaricomycetidae</taxon>
        <taxon>Agaricales</taxon>
        <taxon>Marasmiineae</taxon>
        <taxon>Mycenaceae</taxon>
        <taxon>Favolaschia</taxon>
    </lineage>
</organism>
<dbReference type="EMBL" id="JAWWNJ010000032">
    <property type="protein sequence ID" value="KAK7026344.1"/>
    <property type="molecule type" value="Genomic_DNA"/>
</dbReference>
<proteinExistence type="predicted"/>
<feature type="compositionally biased region" description="Acidic residues" evidence="1">
    <location>
        <begin position="532"/>
        <end position="543"/>
    </location>
</feature>
<dbReference type="AlphaFoldDB" id="A0AAW0BJT6"/>
<sequence>MAFSFRDYPPQDTEVEDIPSPSVAQALFHKNQNFEISGGTFNFTVQRKEPEFENFRRIRLGDIVLQKDIGSPGRRGYNGNVVRRVYAARIVGMESPMTVAIYEGPEKDISEKWDKYMSQQTRLRHPNTLQLFGITSSQGLYAAILHDEYISYDQMANVYSTTLTHRIYLWHFSDTEFKAHGPYIAFMINSPKGLKSLSHTRWFHPSGKLCIELHPSRGIIDLYIRFTDPTATIRPTKCLIPPGEVSQIIDSMDLESYYFQLDVKPYLCQTRRISLDRNSTVRPYSVVKHVAGSLQEIAYLPQVTSGEPRWEHNYSSSVVHIMPNGWTRVFHGGNEIPGAKLFFNSEVWVGKQRRPWYAQSNYIFGCMCRPQCFSCSYIECTRAECKPISSIPPSLKKPFLYLPPARAFFTPDLTRICYPDLTARPYWCFDPSGKDHLSSQEALDLGLPPIQLKILVDHIFMEDSEEIIKDIHRFHTRKGFNPKSQDVAKHLGLQLYCFGEEEDPAPSPLYGPNSPGDFFDVDYPVFGWEWTDDEEDHESDDEQILYPRIAPNSQGRGFEGGGEGGGR</sequence>